<feature type="chain" id="PRO_5044944835" description="Phosphatidylserine decarboxylase alpha chain" evidence="13">
    <location>
        <begin position="529"/>
        <end position="564"/>
    </location>
</feature>
<keyword evidence="13" id="KW-0865">Zymogen</keyword>
<dbReference type="Proteomes" id="UP000695022">
    <property type="component" value="Unplaced"/>
</dbReference>
<evidence type="ECO:0000256" key="11">
    <source>
        <dbReference type="ARBA" id="ARBA00023317"/>
    </source>
</evidence>
<evidence type="ECO:0000256" key="12">
    <source>
        <dbReference type="ARBA" id="ARBA00045136"/>
    </source>
</evidence>
<evidence type="ECO:0000256" key="9">
    <source>
        <dbReference type="ARBA" id="ARBA00023239"/>
    </source>
</evidence>
<keyword evidence="5 13" id="KW-1133">Transmembrane helix</keyword>
<feature type="topological domain" description="Mitochondrial intermembrane" evidence="13">
    <location>
        <begin position="173"/>
        <end position="564"/>
    </location>
</feature>
<dbReference type="PANTHER" id="PTHR10067">
    <property type="entry name" value="PHOSPHATIDYLSERINE DECARBOXYLASE"/>
    <property type="match status" value="1"/>
</dbReference>
<comment type="catalytic activity">
    <reaction evidence="13">
        <text>a 1,2-diacyl-sn-glycero-3-phospho-L-serine + H(+) = a 1,2-diacyl-sn-glycero-3-phosphoethanolamine + CO2</text>
        <dbReference type="Rhea" id="RHEA:20828"/>
        <dbReference type="ChEBI" id="CHEBI:15378"/>
        <dbReference type="ChEBI" id="CHEBI:16526"/>
        <dbReference type="ChEBI" id="CHEBI:57262"/>
        <dbReference type="ChEBI" id="CHEBI:64612"/>
        <dbReference type="EC" id="4.1.1.65"/>
    </reaction>
</comment>
<comment type="function">
    <text evidence="12">Catalyzes the formation of phosphatidylethanolamine (PtdEtn) from phosphatidylserine (PtdSer). Plays a central role in phospholipid metabolism and in the interorganelle trafficking of phosphatidylserine. May be involved in lipid droplet biogenesis at the endoplasmic reticulum membrane.</text>
</comment>
<evidence type="ECO:0000256" key="3">
    <source>
        <dbReference type="ARBA" id="ARBA00022692"/>
    </source>
</evidence>
<feature type="active site" description="Charge relay system; for autoendoproteolytic cleavage activity" evidence="13">
    <location>
        <position position="529"/>
    </location>
</feature>
<evidence type="ECO:0000256" key="8">
    <source>
        <dbReference type="ARBA" id="ARBA00023209"/>
    </source>
</evidence>
<gene>
    <name evidence="15" type="primary">LOC106806266</name>
</gene>
<reference evidence="15" key="1">
    <citation type="submission" date="2025-08" db="UniProtKB">
        <authorList>
            <consortium name="RefSeq"/>
        </authorList>
    </citation>
    <scope>IDENTIFICATION</scope>
</reference>
<dbReference type="PANTHER" id="PTHR10067:SF6">
    <property type="entry name" value="PHOSPHATIDYLSERINE DECARBOXYLASE PROENZYME, MITOCHONDRIAL"/>
    <property type="match status" value="1"/>
</dbReference>
<comment type="subunit">
    <text evidence="13">Heterodimer of a large membrane-associated beta subunit and a small pyruvoyl-containing alpha subunit.</text>
</comment>
<keyword evidence="13" id="KW-0496">Mitochondrion</keyword>
<comment type="pathway">
    <text evidence="13">Phospholipid metabolism; phosphatidylethanolamine biosynthesis; phosphatidylethanolamine from CDP-diacylglycerol: step 2/2.</text>
</comment>
<evidence type="ECO:0000256" key="7">
    <source>
        <dbReference type="ARBA" id="ARBA00023136"/>
    </source>
</evidence>
<name>A0ABM1DUK8_PRICU</name>
<dbReference type="InterPro" id="IPR003817">
    <property type="entry name" value="PS_Dcarbxylase"/>
</dbReference>
<dbReference type="InterPro" id="IPR033661">
    <property type="entry name" value="PSD_type1_euk"/>
</dbReference>
<keyword evidence="9 13" id="KW-0456">Lyase</keyword>
<feature type="active site" description="Charge relay system; for autoendoproteolytic cleavage activity" evidence="13">
    <location>
        <position position="279"/>
    </location>
</feature>
<dbReference type="Pfam" id="PF02666">
    <property type="entry name" value="PS_Dcarbxylase"/>
    <property type="match status" value="2"/>
</dbReference>
<comment type="similarity">
    <text evidence="13">Belongs to the phosphatidylserine decarboxylase family. PSD-B subfamily. Eukaryotic type I sub-subfamily.</text>
</comment>
<evidence type="ECO:0000256" key="6">
    <source>
        <dbReference type="ARBA" id="ARBA00023098"/>
    </source>
</evidence>
<protein>
    <recommendedName>
        <fullName evidence="13">Phosphatidylserine decarboxylase proenzyme, mitochondrial</fullName>
        <ecNumber evidence="13">4.1.1.65</ecNumber>
    </recommendedName>
    <component>
        <recommendedName>
            <fullName evidence="13">Phosphatidylserine decarboxylase beta chain</fullName>
        </recommendedName>
    </component>
    <component>
        <recommendedName>
            <fullName evidence="13">Phosphatidylserine decarboxylase alpha chain</fullName>
        </recommendedName>
    </component>
</protein>
<feature type="modified residue" description="Pyruvic acid (Ser); by autocatalysis" evidence="13">
    <location>
        <position position="529"/>
    </location>
</feature>
<feature type="topological domain" description="Mitochondrial matrix" evidence="13">
    <location>
        <begin position="1"/>
        <end position="153"/>
    </location>
</feature>
<evidence type="ECO:0000313" key="14">
    <source>
        <dbReference type="Proteomes" id="UP000695022"/>
    </source>
</evidence>
<keyword evidence="4 13" id="KW-0210">Decarboxylase</keyword>
<dbReference type="NCBIfam" id="TIGR00163">
    <property type="entry name" value="PS_decarb"/>
    <property type="match status" value="1"/>
</dbReference>
<comment type="PTM">
    <text evidence="13">Is synthesized initially as an inactive proenzyme. Formation of the active enzyme involves a self-maturation process in which the active site pyruvoyl group is generated from an internal serine residue via an autocatalytic post-translational modification. Two non-identical subunits are generated from the proenzyme in this reaction, and the pyruvate is formed at the N-terminus of the alpha chain, which is derived from the carboxyl end of the proenzyme. The autoendoproteolytic cleavage occurs by a canonical serine protease mechanism, in which the side chain hydroxyl group of the serine supplies its oxygen atom to form the C-terminus of the beta chain, while the remainder of the serine residue undergoes an oxidative deamination to produce ammonia and the pyruvoyl prosthetic group on the alpha chain. During this reaction, the Ser that is part of the protease active site of the proenzyme becomes the pyruvoyl prosthetic group, which constitutes an essential element of the active site of the mature decarboxylase.</text>
</comment>
<feature type="active site" description="Schiff-base intermediate with substrate; via pyruvic acid; for decarboxylase activity" evidence="13">
    <location>
        <position position="529"/>
    </location>
</feature>
<evidence type="ECO:0000256" key="5">
    <source>
        <dbReference type="ARBA" id="ARBA00022989"/>
    </source>
</evidence>
<evidence type="ECO:0000256" key="10">
    <source>
        <dbReference type="ARBA" id="ARBA00023264"/>
    </source>
</evidence>
<evidence type="ECO:0000313" key="15">
    <source>
        <dbReference type="RefSeq" id="XP_014663629.1"/>
    </source>
</evidence>
<feature type="site" description="Cleavage (non-hydrolytic); by autocatalysis" evidence="13">
    <location>
        <begin position="528"/>
        <end position="529"/>
    </location>
</feature>
<dbReference type="RefSeq" id="XP_014663629.1">
    <property type="nucleotide sequence ID" value="XM_014808143.1"/>
</dbReference>
<evidence type="ECO:0000256" key="13">
    <source>
        <dbReference type="HAMAP-Rule" id="MF_03208"/>
    </source>
</evidence>
<keyword evidence="14" id="KW-1185">Reference proteome</keyword>
<dbReference type="GeneID" id="106806266"/>
<evidence type="ECO:0000256" key="4">
    <source>
        <dbReference type="ARBA" id="ARBA00022793"/>
    </source>
</evidence>
<keyword evidence="3 13" id="KW-0812">Transmembrane</keyword>
<accession>A0ABM1DUK8</accession>
<sequence>MKISKRRSWANLKTLDKRTLARQKTVESTRCKCADVHTFSRKKKTSLLYRLCAQIFKLLKLLGYLPLGVIVVSTKMAAPVFYIAVRLPLSTISTTTVLLQWSSQHMSHWARREMLRPWNITGCMTHRRWYGGGTGGKQGQGQSTNMLARYLRSLKWVPIPMGVGFAYICYQQFGHIRKREKRVLGESIDLARDWQVMVYRMIPLRGMSRLWGKVNSLDLPTWLRSPIYMAYSKAFDCKIEEAAIQDLQHYKNLGEFFRRKLKVSARPIDQKHPIVCPADGRILHLGKVDMPGKVEQVKGVTYSLKEFLGPATWMRPSGDRRDSRCIDGQSTASSYELHRCESAPANLATVTTERSEVHLLESFSSETDGLQSKAETGSDEQGKDHAYQRSLCHCSTSNTALYHCVIYLAPGDYHAFHSPASWDVAYRRHFPGELMSVNPRIARWISGLFNYNERVVLAGEWEFGFFSMTAVGATNVGSIRIHSDYELHTNLKHWRAGTYFDKDFQNPKLEIAGVPFRKGEVVGEFNLGSTIVLIFEAPNNFHFTKKPGDRVKVGEALGDITSDV</sequence>
<comment type="subcellular location">
    <molecule>Phosphatidylserine decarboxylase beta chain</molecule>
    <subcellularLocation>
        <location evidence="13">Mitochondrion inner membrane</location>
        <topology evidence="13">Single-pass membrane protein</topology>
        <orientation evidence="13">Intermembrane side</orientation>
    </subcellularLocation>
</comment>
<comment type="subcellular location">
    <molecule>Phosphatidylserine decarboxylase alpha chain</molecule>
    <subcellularLocation>
        <location evidence="13">Mitochondrion inner membrane</location>
        <topology evidence="13">Peripheral membrane protein</topology>
        <orientation evidence="13">Intermembrane side</orientation>
    </subcellularLocation>
    <text evidence="13">Anchored to the mitochondrial inner membrane through its interaction with the integral membrane beta chain.</text>
</comment>
<dbReference type="InterPro" id="IPR033177">
    <property type="entry name" value="PSD-B"/>
</dbReference>
<keyword evidence="7 13" id="KW-0472">Membrane</keyword>
<evidence type="ECO:0000256" key="1">
    <source>
        <dbReference type="ARBA" id="ARBA00005189"/>
    </source>
</evidence>
<keyword evidence="8 13" id="KW-0594">Phospholipid biosynthesis</keyword>
<proteinExistence type="inferred from homology"/>
<dbReference type="EC" id="4.1.1.65" evidence="13"/>
<keyword evidence="11 13" id="KW-0670">Pyruvate</keyword>
<keyword evidence="10 13" id="KW-1208">Phospholipid metabolism</keyword>
<feature type="chain" id="PRO_5044944836" description="Phosphatidylserine decarboxylase beta chain" evidence="13">
    <location>
        <begin position="1"/>
        <end position="528"/>
    </location>
</feature>
<comment type="pathway">
    <text evidence="1">Lipid metabolism.</text>
</comment>
<evidence type="ECO:0000256" key="2">
    <source>
        <dbReference type="ARBA" id="ARBA00022516"/>
    </source>
</evidence>
<feature type="active site" description="Charge relay system; for autoendoproteolytic cleavage activity" evidence="13">
    <location>
        <position position="417"/>
    </location>
</feature>
<dbReference type="HAMAP" id="MF_03208">
    <property type="entry name" value="PS_decarb_PSD_B_type1_euk"/>
    <property type="match status" value="1"/>
</dbReference>
<keyword evidence="6 13" id="KW-0443">Lipid metabolism</keyword>
<organism evidence="14 15">
    <name type="scientific">Priapulus caudatus</name>
    <name type="common">Priapulid worm</name>
    <dbReference type="NCBI Taxonomy" id="37621"/>
    <lineage>
        <taxon>Eukaryota</taxon>
        <taxon>Metazoa</taxon>
        <taxon>Ecdysozoa</taxon>
        <taxon>Scalidophora</taxon>
        <taxon>Priapulida</taxon>
        <taxon>Priapulimorpha</taxon>
        <taxon>Priapulimorphida</taxon>
        <taxon>Priapulidae</taxon>
        <taxon>Priapulus</taxon>
    </lineage>
</organism>
<comment type="cofactor">
    <cofactor evidence="13">
        <name>pyruvate</name>
        <dbReference type="ChEBI" id="CHEBI:15361"/>
    </cofactor>
    <text evidence="13">Binds 1 pyruvoyl group covalently per subunit.</text>
</comment>
<keyword evidence="13" id="KW-0999">Mitochondrion inner membrane</keyword>
<keyword evidence="2 13" id="KW-0444">Lipid biosynthesis</keyword>